<evidence type="ECO:0000259" key="4">
    <source>
        <dbReference type="Pfam" id="PF24208"/>
    </source>
</evidence>
<organism evidence="5 6">
    <name type="scientific">Cellulophaga tyrosinoxydans</name>
    <dbReference type="NCBI Taxonomy" id="504486"/>
    <lineage>
        <taxon>Bacteria</taxon>
        <taxon>Pseudomonadati</taxon>
        <taxon>Bacteroidota</taxon>
        <taxon>Flavobacteriia</taxon>
        <taxon>Flavobacteriales</taxon>
        <taxon>Flavobacteriaceae</taxon>
        <taxon>Cellulophaga</taxon>
    </lineage>
</organism>
<evidence type="ECO:0000259" key="3">
    <source>
        <dbReference type="Pfam" id="PF22826"/>
    </source>
</evidence>
<accession>A0A1W2C4A2</accession>
<dbReference type="NCBIfam" id="TIGR04183">
    <property type="entry name" value="Por_Secre_tail"/>
    <property type="match status" value="1"/>
</dbReference>
<feature type="domain" description="Endo-acting ulvan lyase beta-trefoil" evidence="4">
    <location>
        <begin position="33"/>
        <end position="167"/>
    </location>
</feature>
<evidence type="ECO:0000256" key="1">
    <source>
        <dbReference type="ARBA" id="ARBA00022729"/>
    </source>
</evidence>
<dbReference type="InterPro" id="IPR035992">
    <property type="entry name" value="Ricin_B-like_lectins"/>
</dbReference>
<dbReference type="RefSeq" id="WP_084062389.1">
    <property type="nucleotide sequence ID" value="NZ_FWXO01000005.1"/>
</dbReference>
<proteinExistence type="predicted"/>
<dbReference type="SUPFAM" id="SSF50370">
    <property type="entry name" value="Ricin B-like lectins"/>
    <property type="match status" value="2"/>
</dbReference>
<evidence type="ECO:0000313" key="5">
    <source>
        <dbReference type="EMBL" id="SMC79993.1"/>
    </source>
</evidence>
<reference evidence="5 6" key="1">
    <citation type="submission" date="2017-04" db="EMBL/GenBank/DDBJ databases">
        <authorList>
            <person name="Afonso C.L."/>
            <person name="Miller P.J."/>
            <person name="Scott M.A."/>
            <person name="Spackman E."/>
            <person name="Goraichik I."/>
            <person name="Dimitrov K.M."/>
            <person name="Suarez D.L."/>
            <person name="Swayne D.E."/>
        </authorList>
    </citation>
    <scope>NUCLEOTIDE SEQUENCE [LARGE SCALE GENOMIC DNA]</scope>
    <source>
        <strain evidence="5 6">DSM 21164</strain>
    </source>
</reference>
<feature type="signal peptide" evidence="2">
    <location>
        <begin position="1"/>
        <end position="23"/>
    </location>
</feature>
<dbReference type="Pfam" id="PF24208">
    <property type="entry name" value="Beta-tre_PLH30"/>
    <property type="match status" value="3"/>
</dbReference>
<dbReference type="AlphaFoldDB" id="A0A1W2C4A2"/>
<feature type="chain" id="PRO_5013003787" evidence="2">
    <location>
        <begin position="24"/>
        <end position="1021"/>
    </location>
</feature>
<dbReference type="Pfam" id="PF13573">
    <property type="entry name" value="SprB"/>
    <property type="match status" value="1"/>
</dbReference>
<dbReference type="CDD" id="cd23432">
    <property type="entry name" value="beta-trefoil_Ricin_EndoBetaGal-like"/>
    <property type="match status" value="2"/>
</dbReference>
<feature type="domain" description="Endo-acting ulvan lyase beta-trefoil" evidence="4">
    <location>
        <begin position="597"/>
        <end position="726"/>
    </location>
</feature>
<feature type="domain" description="Endo-acting ulvan lyase beta-trefoil" evidence="4">
    <location>
        <begin position="183"/>
        <end position="312"/>
    </location>
</feature>
<dbReference type="OrthoDB" id="1415098at2"/>
<dbReference type="InterPro" id="IPR025667">
    <property type="entry name" value="SprB_repeat"/>
</dbReference>
<keyword evidence="6" id="KW-1185">Reference proteome</keyword>
<protein>
    <submittedName>
        <fullName evidence="5">Por secretion system C-terminal sorting domain-containing protein</fullName>
    </submittedName>
</protein>
<dbReference type="Gene3D" id="2.60.40.740">
    <property type="match status" value="2"/>
</dbReference>
<sequence length="1021" mass="109026">MNKITLKSLLFSCLAFFSLVLTAQDAPPSDGVFRLQNVATGEFLTTAGGSTQPLTMSASGEAENTYWSFVESANGSGIYNIDSESTSGGTGILRATGAGFSAGDYAIVSTLKSPPAADTDKVWTIAYNATEDTYRFGSNTTGRYLYQNADGTVTHSQVEATDNRSNWKLIPLLQIPVGTALTFQNVETREFLTTASESNLPVTMSASGEAENTRWSLVESGEYYNIDSESTSGGTGILRAPGAGSSTGAYVILSTLKAPPASDTDKTWSIEYNGYTDTYRFGSRITGRYLYQNTDGTVTHSEAEATDNRSNWRLSPFVETSVGAAPDEDTNLDLSCSGGFDNNNTRNFDIPNPENVGTIDDRTCYSDYSEVSVNGKTWGVYNITDGSNHIDAPNTLQPRMERSLTRSQETGVGSFARFKGIVRILEVGDAGSFNQDGSYLIQAKGKHTGGGGSADPAICLYLAKPVYGTGEDADKQVAFDIYAERILERGGSGSGREVVFLKRVAKNVEIDFELEVGFREDPNDATKKIHYCDAVIGGDAFNFNIPDPERGLESGIRYGAYRVRGGRAQMRWANTTYEKVEIVDNSAPPPTADVVVLKNVETGEFLTAGAGSTQPVSMSVSGGAENTQWTLVQSGAYYNIDSESSSGGNGILRAPGAGGPAGPYVIVSTTKGPPAGDTDKTWTINYNETTDTYRFESRTAGRYLYQNVDGTVTHSAALATDNRSVWKAIPIGEPLELDLVATNVSCAGADDGTANVTVIGGIAPYTFVWNSGEITETLNNVTPGTYSVTVTDALNATISASTEITAPTEIVVTVSANALLYAGYDRAEQCATIGVTAVTGGEGPYDFKWSTGETTEMIAVCPDSTQNYTVTVTDANGCEATAEITVEVIDVSCGTDKNPKVLICHKGKTICVAQAAVKAHLEHGDTIGACIGDSDNAELSIRTYPNPFTTSIKANIETKTNSTVKLLLLDNSGNSIAEKTQRVKKGIETVELSLNTLPIGTYFLRVYIDNELYITEIFIKN</sequence>
<feature type="domain" description="PL28 ulvan lyase" evidence="3">
    <location>
        <begin position="325"/>
        <end position="581"/>
    </location>
</feature>
<dbReference type="InterPro" id="IPR026444">
    <property type="entry name" value="Secre_tail"/>
</dbReference>
<dbReference type="EMBL" id="FWXO01000005">
    <property type="protein sequence ID" value="SMC79993.1"/>
    <property type="molecule type" value="Genomic_DNA"/>
</dbReference>
<dbReference type="Pfam" id="PF22826">
    <property type="entry name" value="PL28"/>
    <property type="match status" value="1"/>
</dbReference>
<gene>
    <name evidence="5" type="ORF">SAMN05660703_2813</name>
</gene>
<evidence type="ECO:0000256" key="2">
    <source>
        <dbReference type="SAM" id="SignalP"/>
    </source>
</evidence>
<dbReference type="STRING" id="504486.SAMN05660703_2813"/>
<dbReference type="InterPro" id="IPR054591">
    <property type="entry name" value="PL28"/>
</dbReference>
<dbReference type="SMR" id="A0A1W2C4A2"/>
<keyword evidence="1 2" id="KW-0732">Signal</keyword>
<dbReference type="Gene3D" id="2.80.10.50">
    <property type="match status" value="3"/>
</dbReference>
<dbReference type="InterPro" id="IPR057036">
    <property type="entry name" value="Beta-tre_PLH30"/>
</dbReference>
<evidence type="ECO:0000313" key="6">
    <source>
        <dbReference type="Proteomes" id="UP000192360"/>
    </source>
</evidence>
<dbReference type="Proteomes" id="UP000192360">
    <property type="component" value="Unassembled WGS sequence"/>
</dbReference>
<name>A0A1W2C4A2_9FLAO</name>